<reference evidence="1 2" key="1">
    <citation type="submission" date="2016-10" db="EMBL/GenBank/DDBJ databases">
        <authorList>
            <person name="de Groot N.N."/>
        </authorList>
    </citation>
    <scope>NUCLEOTIDE SEQUENCE [LARGE SCALE GENOMIC DNA]</scope>
    <source>
        <strain evidence="1 2">A52C2</strain>
    </source>
</reference>
<dbReference type="AlphaFoldDB" id="A0A1H9MWQ7"/>
<gene>
    <name evidence="1" type="ORF">SAMN05216548_11485</name>
</gene>
<protein>
    <recommendedName>
        <fullName evidence="3">Lipoprotein</fullName>
    </recommendedName>
</protein>
<dbReference type="OrthoDB" id="8943433at2"/>
<dbReference type="Proteomes" id="UP000199647">
    <property type="component" value="Unassembled WGS sequence"/>
</dbReference>
<proteinExistence type="predicted"/>
<dbReference type="PROSITE" id="PS51257">
    <property type="entry name" value="PROKAR_LIPOPROTEIN"/>
    <property type="match status" value="1"/>
</dbReference>
<accession>A0A1H9MWQ7</accession>
<name>A0A1H9MWQ7_9HYPH</name>
<dbReference type="EMBL" id="FOFG01000014">
    <property type="protein sequence ID" value="SER28134.1"/>
    <property type="molecule type" value="Genomic_DNA"/>
</dbReference>
<evidence type="ECO:0000313" key="2">
    <source>
        <dbReference type="Proteomes" id="UP000199647"/>
    </source>
</evidence>
<sequence>MRKFILLAALALGLSACTDPETAQRVLRQQGYSDIVITGHEWFGCSNSDDYSTGFRAKSPAGINVEGVFCSSYWGKGGTIRFY</sequence>
<dbReference type="RefSeq" id="WP_092498568.1">
    <property type="nucleotide sequence ID" value="NZ_FOFG01000014.1"/>
</dbReference>
<evidence type="ECO:0008006" key="3">
    <source>
        <dbReference type="Google" id="ProtNLM"/>
    </source>
</evidence>
<organism evidence="1 2">
    <name type="scientific">Faunimonas pinastri</name>
    <dbReference type="NCBI Taxonomy" id="1855383"/>
    <lineage>
        <taxon>Bacteria</taxon>
        <taxon>Pseudomonadati</taxon>
        <taxon>Pseudomonadota</taxon>
        <taxon>Alphaproteobacteria</taxon>
        <taxon>Hyphomicrobiales</taxon>
        <taxon>Afifellaceae</taxon>
        <taxon>Faunimonas</taxon>
    </lineage>
</organism>
<dbReference type="STRING" id="1855383.SAMN05216548_11485"/>
<evidence type="ECO:0000313" key="1">
    <source>
        <dbReference type="EMBL" id="SER28134.1"/>
    </source>
</evidence>
<keyword evidence="2" id="KW-1185">Reference proteome</keyword>